<proteinExistence type="predicted"/>
<dbReference type="EMBL" id="UINC01205018">
    <property type="protein sequence ID" value="SVE26005.1"/>
    <property type="molecule type" value="Genomic_DNA"/>
</dbReference>
<feature type="non-terminal residue" evidence="1">
    <location>
        <position position="1"/>
    </location>
</feature>
<name>A0A383C332_9ZZZZ</name>
<gene>
    <name evidence="1" type="ORF">METZ01_LOCUS478859</name>
</gene>
<dbReference type="AlphaFoldDB" id="A0A383C332"/>
<organism evidence="1">
    <name type="scientific">marine metagenome</name>
    <dbReference type="NCBI Taxonomy" id="408172"/>
    <lineage>
        <taxon>unclassified sequences</taxon>
        <taxon>metagenomes</taxon>
        <taxon>ecological metagenomes</taxon>
    </lineage>
</organism>
<evidence type="ECO:0000313" key="1">
    <source>
        <dbReference type="EMBL" id="SVE26005.1"/>
    </source>
</evidence>
<reference evidence="1" key="1">
    <citation type="submission" date="2018-05" db="EMBL/GenBank/DDBJ databases">
        <authorList>
            <person name="Lanie J.A."/>
            <person name="Ng W.-L."/>
            <person name="Kazmierczak K.M."/>
            <person name="Andrzejewski T.M."/>
            <person name="Davidsen T.M."/>
            <person name="Wayne K.J."/>
            <person name="Tettelin H."/>
            <person name="Glass J.I."/>
            <person name="Rusch D."/>
            <person name="Podicherti R."/>
            <person name="Tsui H.-C.T."/>
            <person name="Winkler M.E."/>
        </authorList>
    </citation>
    <scope>NUCLEOTIDE SEQUENCE</scope>
</reference>
<accession>A0A383C332</accession>
<protein>
    <submittedName>
        <fullName evidence="1">Uncharacterized protein</fullName>
    </submittedName>
</protein>
<sequence length="28" mass="3042">AFEQLLGAGREDQPAILKELAIRCLGKT</sequence>